<dbReference type="InterPro" id="IPR019313">
    <property type="entry name" value="Mediator_Med17"/>
</dbReference>
<evidence type="ECO:0000256" key="8">
    <source>
        <dbReference type="RuleBase" id="RU364140"/>
    </source>
</evidence>
<name>A0A6A6F437_9PEZI</name>
<comment type="subunit">
    <text evidence="8">Component of the Mediator complex.</text>
</comment>
<gene>
    <name evidence="8" type="primary">MED17</name>
    <name evidence="10" type="ORF">CERZMDRAFT_23490</name>
</gene>
<feature type="compositionally biased region" description="Polar residues" evidence="9">
    <location>
        <begin position="11"/>
        <end position="29"/>
    </location>
</feature>
<evidence type="ECO:0000256" key="5">
    <source>
        <dbReference type="ARBA" id="ARBA00023163"/>
    </source>
</evidence>
<evidence type="ECO:0000256" key="9">
    <source>
        <dbReference type="SAM" id="MobiDB-lite"/>
    </source>
</evidence>
<keyword evidence="4 8" id="KW-0805">Transcription regulation</keyword>
<feature type="compositionally biased region" description="Basic and acidic residues" evidence="9">
    <location>
        <begin position="31"/>
        <end position="44"/>
    </location>
</feature>
<evidence type="ECO:0000256" key="3">
    <source>
        <dbReference type="ARBA" id="ARBA00019610"/>
    </source>
</evidence>
<sequence length="470" mass="51792">MAPKDAALTPWATSNEPRPSIAQQLQQMQVERGHFRNITEESLRAEMAAEENPASSADTDDGADEQDDEATEGDQRPKTRQDLYAIRQQLFQHANQAHNEVMIALDAISLLQSTYNLAQGATTISPRTKEIVPTSSLAADAWARTPADPAREAQDKIIATNVRDKALGNSADSLLAAGARLEANVNKEKRYLSQIMDIRKKGWKVSRTPGQKHICVHFGFDGSTRPGQNTAALIPDNDGNITLERGVGARPKAVRATLKRDNRIVGISTLPHLPNDSDTTLEARIRHARDSLFDEELFHEMIRESRTLLGQGVTMKGMTITFMYDDALGSVKVELNLVSLDEDNQVISDGSQDAVANAIMLTARLLLRRAHRQSIKQKTAVPAPMTPKEDRKEALRILAPILIFMGHSSNIHKINKHASTMKDILKRAQLPVILHKARVELPFAAEGNITADSLSETLFRPLLATASIEI</sequence>
<dbReference type="OrthoDB" id="5319830at2759"/>
<comment type="subcellular location">
    <subcellularLocation>
        <location evidence="1 8">Nucleus</location>
    </subcellularLocation>
</comment>
<keyword evidence="8" id="KW-0010">Activator</keyword>
<dbReference type="PANTHER" id="PTHR13114">
    <property type="entry name" value="MEDIATOR OF RNA POLYMERASE II TRANSCRIPTION SUBUNIT 17"/>
    <property type="match status" value="1"/>
</dbReference>
<evidence type="ECO:0000256" key="4">
    <source>
        <dbReference type="ARBA" id="ARBA00023015"/>
    </source>
</evidence>
<organism evidence="10 11">
    <name type="scientific">Cercospora zeae-maydis SCOH1-5</name>
    <dbReference type="NCBI Taxonomy" id="717836"/>
    <lineage>
        <taxon>Eukaryota</taxon>
        <taxon>Fungi</taxon>
        <taxon>Dikarya</taxon>
        <taxon>Ascomycota</taxon>
        <taxon>Pezizomycotina</taxon>
        <taxon>Dothideomycetes</taxon>
        <taxon>Dothideomycetidae</taxon>
        <taxon>Mycosphaerellales</taxon>
        <taxon>Mycosphaerellaceae</taxon>
        <taxon>Cercospora</taxon>
    </lineage>
</organism>
<dbReference type="GO" id="GO:0070847">
    <property type="term" value="C:core mediator complex"/>
    <property type="evidence" value="ECO:0007669"/>
    <property type="project" value="TreeGrafter"/>
</dbReference>
<evidence type="ECO:0000313" key="10">
    <source>
        <dbReference type="EMBL" id="KAF2208054.1"/>
    </source>
</evidence>
<feature type="region of interest" description="Disordered" evidence="9">
    <location>
        <begin position="1"/>
        <end position="79"/>
    </location>
</feature>
<evidence type="ECO:0000256" key="7">
    <source>
        <dbReference type="ARBA" id="ARBA00032014"/>
    </source>
</evidence>
<dbReference type="GO" id="GO:0003712">
    <property type="term" value="F:transcription coregulator activity"/>
    <property type="evidence" value="ECO:0007669"/>
    <property type="project" value="InterPro"/>
</dbReference>
<feature type="non-terminal residue" evidence="10">
    <location>
        <position position="470"/>
    </location>
</feature>
<dbReference type="Gene3D" id="6.10.250.2620">
    <property type="match status" value="1"/>
</dbReference>
<evidence type="ECO:0000313" key="11">
    <source>
        <dbReference type="Proteomes" id="UP000799539"/>
    </source>
</evidence>
<protein>
    <recommendedName>
        <fullName evidence="3 8">Mediator of RNA polymerase II transcription subunit 17</fullName>
    </recommendedName>
    <alternativeName>
        <fullName evidence="7 8">Mediator complex subunit 17</fullName>
    </alternativeName>
</protein>
<dbReference type="AlphaFoldDB" id="A0A6A6F437"/>
<keyword evidence="5 8" id="KW-0804">Transcription</keyword>
<accession>A0A6A6F437</accession>
<keyword evidence="6 8" id="KW-0539">Nucleus</keyword>
<evidence type="ECO:0000256" key="1">
    <source>
        <dbReference type="ARBA" id="ARBA00004123"/>
    </source>
</evidence>
<dbReference type="GO" id="GO:0006357">
    <property type="term" value="P:regulation of transcription by RNA polymerase II"/>
    <property type="evidence" value="ECO:0007669"/>
    <property type="project" value="InterPro"/>
</dbReference>
<comment type="function">
    <text evidence="8">Component of the Mediator complex, a coactivator involved in the regulated transcription of nearly all RNA polymerase II-dependent genes. Mediator functions as a bridge to convey information from gene-specific regulatory proteins to the basal RNA polymerase II transcription machinery. Mediator is recruited to promoters by direct interactions with regulatory proteins and serves as a scaffold for the assembly of a functional preinitiation complex with RNA polymerase II and the general transcription factors.</text>
</comment>
<proteinExistence type="inferred from homology"/>
<evidence type="ECO:0000256" key="6">
    <source>
        <dbReference type="ARBA" id="ARBA00023242"/>
    </source>
</evidence>
<evidence type="ECO:0000256" key="2">
    <source>
        <dbReference type="ARBA" id="ARBA00005635"/>
    </source>
</evidence>
<feature type="compositionally biased region" description="Acidic residues" evidence="9">
    <location>
        <begin position="58"/>
        <end position="72"/>
    </location>
</feature>
<reference evidence="10" key="1">
    <citation type="journal article" date="2020" name="Stud. Mycol.">
        <title>101 Dothideomycetes genomes: a test case for predicting lifestyles and emergence of pathogens.</title>
        <authorList>
            <person name="Haridas S."/>
            <person name="Albert R."/>
            <person name="Binder M."/>
            <person name="Bloem J."/>
            <person name="Labutti K."/>
            <person name="Salamov A."/>
            <person name="Andreopoulos B."/>
            <person name="Baker S."/>
            <person name="Barry K."/>
            <person name="Bills G."/>
            <person name="Bluhm B."/>
            <person name="Cannon C."/>
            <person name="Castanera R."/>
            <person name="Culley D."/>
            <person name="Daum C."/>
            <person name="Ezra D."/>
            <person name="Gonzalez J."/>
            <person name="Henrissat B."/>
            <person name="Kuo A."/>
            <person name="Liang C."/>
            <person name="Lipzen A."/>
            <person name="Lutzoni F."/>
            <person name="Magnuson J."/>
            <person name="Mondo S."/>
            <person name="Nolan M."/>
            <person name="Ohm R."/>
            <person name="Pangilinan J."/>
            <person name="Park H.-J."/>
            <person name="Ramirez L."/>
            <person name="Alfaro M."/>
            <person name="Sun H."/>
            <person name="Tritt A."/>
            <person name="Yoshinaga Y."/>
            <person name="Zwiers L.-H."/>
            <person name="Turgeon B."/>
            <person name="Goodwin S."/>
            <person name="Spatafora J."/>
            <person name="Crous P."/>
            <person name="Grigoriev I."/>
        </authorList>
    </citation>
    <scope>NUCLEOTIDE SEQUENCE</scope>
    <source>
        <strain evidence="10">SCOH1-5</strain>
    </source>
</reference>
<dbReference type="Pfam" id="PF10156">
    <property type="entry name" value="Med17"/>
    <property type="match status" value="1"/>
</dbReference>
<comment type="similarity">
    <text evidence="2 8">Belongs to the Mediator complex subunit 17 family.</text>
</comment>
<keyword evidence="11" id="KW-1185">Reference proteome</keyword>
<dbReference type="EMBL" id="ML992697">
    <property type="protein sequence ID" value="KAF2208054.1"/>
    <property type="molecule type" value="Genomic_DNA"/>
</dbReference>
<dbReference type="Proteomes" id="UP000799539">
    <property type="component" value="Unassembled WGS sequence"/>
</dbReference>
<dbReference type="GO" id="GO:0016592">
    <property type="term" value="C:mediator complex"/>
    <property type="evidence" value="ECO:0007669"/>
    <property type="project" value="InterPro"/>
</dbReference>
<dbReference type="PANTHER" id="PTHR13114:SF7">
    <property type="entry name" value="MEDIATOR OF RNA POLYMERASE II TRANSCRIPTION SUBUNIT 17"/>
    <property type="match status" value="1"/>
</dbReference>